<comment type="subcellular location">
    <subcellularLocation>
        <location evidence="2">Secreted</location>
    </subcellularLocation>
</comment>
<dbReference type="InterPro" id="IPR049892">
    <property type="entry name" value="AA9"/>
</dbReference>
<sequence length="315" mass="31969">MPAMMNTVLFGLLATASKVAAHGFVDEIKVDGKSFTGYLVNQYSYMATAPQSVGWSEKATDLGFVGPQQYASGDIICHKEAKNAAISAPVKAGGKVDLHWNTWPASHKGPVINYMANCGGSCATVDKSTLKFFKISESGLLDNSAAPGEWASDALMANNLTGSVTIPTNIAAGNYVLRHEMIALHSAGDVNGAQNYPFCVNLEVSGSGTDKPEGVLGTALYTATDPGIKFNLYVAGAKYTIPGPPVISGAGSGSAAPASPAAPAPVVSSSKAPGATGAPVPSAAPTTLQTSVKPAATPAPVQNAPAPGNDDDSCE</sequence>
<accession>A0ABR4BV63</accession>
<organism evidence="9 10">
    <name type="scientific">Oculimacula yallundae</name>
    <dbReference type="NCBI Taxonomy" id="86028"/>
    <lineage>
        <taxon>Eukaryota</taxon>
        <taxon>Fungi</taxon>
        <taxon>Dikarya</taxon>
        <taxon>Ascomycota</taxon>
        <taxon>Pezizomycotina</taxon>
        <taxon>Leotiomycetes</taxon>
        <taxon>Helotiales</taxon>
        <taxon>Ploettnerulaceae</taxon>
        <taxon>Oculimacula</taxon>
    </lineage>
</organism>
<name>A0ABR4BV63_9HELO</name>
<dbReference type="EMBL" id="JAZHXI010000021">
    <property type="protein sequence ID" value="KAL2060593.1"/>
    <property type="molecule type" value="Genomic_DNA"/>
</dbReference>
<reference evidence="9 10" key="1">
    <citation type="journal article" date="2024" name="Commun. Biol.">
        <title>Comparative genomic analysis of thermophilic fungi reveals convergent evolutionary adaptations and gene losses.</title>
        <authorList>
            <person name="Steindorff A.S."/>
            <person name="Aguilar-Pontes M.V."/>
            <person name="Robinson A.J."/>
            <person name="Andreopoulos B."/>
            <person name="LaButti K."/>
            <person name="Kuo A."/>
            <person name="Mondo S."/>
            <person name="Riley R."/>
            <person name="Otillar R."/>
            <person name="Haridas S."/>
            <person name="Lipzen A."/>
            <person name="Grimwood J."/>
            <person name="Schmutz J."/>
            <person name="Clum A."/>
            <person name="Reid I.D."/>
            <person name="Moisan M.C."/>
            <person name="Butler G."/>
            <person name="Nguyen T.T.M."/>
            <person name="Dewar K."/>
            <person name="Conant G."/>
            <person name="Drula E."/>
            <person name="Henrissat B."/>
            <person name="Hansel C."/>
            <person name="Singer S."/>
            <person name="Hutchinson M.I."/>
            <person name="de Vries R.P."/>
            <person name="Natvig D.O."/>
            <person name="Powell A.J."/>
            <person name="Tsang A."/>
            <person name="Grigoriev I.V."/>
        </authorList>
    </citation>
    <scope>NUCLEOTIDE SEQUENCE [LARGE SCALE GENOMIC DNA]</scope>
    <source>
        <strain evidence="9 10">CBS 494.80</strain>
    </source>
</reference>
<comment type="cofactor">
    <cofactor evidence="1">
        <name>Cu(2+)</name>
        <dbReference type="ChEBI" id="CHEBI:29036"/>
    </cofactor>
</comment>
<evidence type="ECO:0000256" key="1">
    <source>
        <dbReference type="ARBA" id="ARBA00001973"/>
    </source>
</evidence>
<dbReference type="InterPro" id="IPR005103">
    <property type="entry name" value="AA9_LPMO"/>
</dbReference>
<proteinExistence type="predicted"/>
<feature type="compositionally biased region" description="Low complexity" evidence="6">
    <location>
        <begin position="250"/>
        <end position="275"/>
    </location>
</feature>
<comment type="caution">
    <text evidence="9">The sequence shown here is derived from an EMBL/GenBank/DDBJ whole genome shotgun (WGS) entry which is preliminary data.</text>
</comment>
<evidence type="ECO:0000256" key="7">
    <source>
        <dbReference type="SAM" id="SignalP"/>
    </source>
</evidence>
<keyword evidence="4" id="KW-1015">Disulfide bond</keyword>
<evidence type="ECO:0000259" key="8">
    <source>
        <dbReference type="Pfam" id="PF03443"/>
    </source>
</evidence>
<dbReference type="PANTHER" id="PTHR33353">
    <property type="entry name" value="PUTATIVE (AFU_ORTHOLOGUE AFUA_1G12560)-RELATED"/>
    <property type="match status" value="1"/>
</dbReference>
<dbReference type="PANTHER" id="PTHR33353:SF34">
    <property type="entry name" value="ENDO-BETA-1,4-GLUCANASE D"/>
    <property type="match status" value="1"/>
</dbReference>
<keyword evidence="7" id="KW-0732">Signal</keyword>
<dbReference type="Gene3D" id="2.70.50.70">
    <property type="match status" value="1"/>
</dbReference>
<keyword evidence="5" id="KW-0325">Glycoprotein</keyword>
<dbReference type="Pfam" id="PF03443">
    <property type="entry name" value="AA9"/>
    <property type="match status" value="1"/>
</dbReference>
<feature type="chain" id="PRO_5047168858" description="Auxiliary Activity family 9 catalytic domain-containing protein" evidence="7">
    <location>
        <begin position="22"/>
        <end position="315"/>
    </location>
</feature>
<gene>
    <name evidence="9" type="ORF">VTL71DRAFT_9234</name>
</gene>
<evidence type="ECO:0000313" key="10">
    <source>
        <dbReference type="Proteomes" id="UP001595075"/>
    </source>
</evidence>
<evidence type="ECO:0000256" key="5">
    <source>
        <dbReference type="ARBA" id="ARBA00023180"/>
    </source>
</evidence>
<evidence type="ECO:0000313" key="9">
    <source>
        <dbReference type="EMBL" id="KAL2060593.1"/>
    </source>
</evidence>
<dbReference type="CDD" id="cd21175">
    <property type="entry name" value="LPMO_AA9"/>
    <property type="match status" value="1"/>
</dbReference>
<feature type="signal peptide" evidence="7">
    <location>
        <begin position="1"/>
        <end position="21"/>
    </location>
</feature>
<evidence type="ECO:0000256" key="4">
    <source>
        <dbReference type="ARBA" id="ARBA00023157"/>
    </source>
</evidence>
<evidence type="ECO:0000256" key="6">
    <source>
        <dbReference type="SAM" id="MobiDB-lite"/>
    </source>
</evidence>
<protein>
    <recommendedName>
        <fullName evidence="8">Auxiliary Activity family 9 catalytic domain-containing protein</fullName>
    </recommendedName>
</protein>
<feature type="region of interest" description="Disordered" evidence="6">
    <location>
        <begin position="250"/>
        <end position="315"/>
    </location>
</feature>
<keyword evidence="10" id="KW-1185">Reference proteome</keyword>
<evidence type="ECO:0000256" key="3">
    <source>
        <dbReference type="ARBA" id="ARBA00022525"/>
    </source>
</evidence>
<evidence type="ECO:0000256" key="2">
    <source>
        <dbReference type="ARBA" id="ARBA00004613"/>
    </source>
</evidence>
<keyword evidence="3" id="KW-0964">Secreted</keyword>
<dbReference type="Proteomes" id="UP001595075">
    <property type="component" value="Unassembled WGS sequence"/>
</dbReference>
<feature type="domain" description="Auxiliary Activity family 9 catalytic" evidence="8">
    <location>
        <begin position="22"/>
        <end position="234"/>
    </location>
</feature>